<name>A0ACC2C922_DIPCM</name>
<evidence type="ECO:0000313" key="2">
    <source>
        <dbReference type="Proteomes" id="UP001162992"/>
    </source>
</evidence>
<evidence type="ECO:0000313" key="1">
    <source>
        <dbReference type="EMBL" id="KAJ7538515.1"/>
    </source>
</evidence>
<comment type="caution">
    <text evidence="1">The sequence shown here is derived from an EMBL/GenBank/DDBJ whole genome shotgun (WGS) entry which is preliminary data.</text>
</comment>
<dbReference type="EMBL" id="CM055102">
    <property type="protein sequence ID" value="KAJ7538515.1"/>
    <property type="molecule type" value="Genomic_DNA"/>
</dbReference>
<organism evidence="1 2">
    <name type="scientific">Diphasiastrum complanatum</name>
    <name type="common">Issler's clubmoss</name>
    <name type="synonym">Lycopodium complanatum</name>
    <dbReference type="NCBI Taxonomy" id="34168"/>
    <lineage>
        <taxon>Eukaryota</taxon>
        <taxon>Viridiplantae</taxon>
        <taxon>Streptophyta</taxon>
        <taxon>Embryophyta</taxon>
        <taxon>Tracheophyta</taxon>
        <taxon>Lycopodiopsida</taxon>
        <taxon>Lycopodiales</taxon>
        <taxon>Lycopodiaceae</taxon>
        <taxon>Lycopodioideae</taxon>
        <taxon>Diphasiastrum</taxon>
    </lineage>
</organism>
<keyword evidence="2" id="KW-1185">Reference proteome</keyword>
<proteinExistence type="predicted"/>
<gene>
    <name evidence="1" type="ORF">O6H91_11G052100</name>
</gene>
<accession>A0ACC2C922</accession>
<sequence length="594" mass="65365">MELWWVAVVLALAFLLCRVLLLFIPPVVPSIDVDASDVILKGSQRGEDSYIYVPRKGKGLSEDKVHCYEPATMKYLGFVPALSFDEVKEHVRQARDAQKEWAKSSFKMRRQLLRIMLKYILDHQELICEISARDSGKTMTDAALGEILTTCEKITWLLEEGEQWLKPEKRSAGRIMPHKSARVEFHPLGVIGAIVPWNYPFHNILNPTLAAVFSGNAVVIKVSEHASWSGCFYARIIQASLLAAGAPIDLVHVITGYGDTGKALVALVDKVIFVGSPAIGKQVMEAAAKTLTPVVLELGGKDAFIICDDVDILQVAQFAVRASLQASGQNCAGAERFYVHSDVYHDFVEHIVKIVKSVRVGPPSEGLYDMGAICIQEHTERLQNLVNDAVARGAEIAFRGDFVGDFGNGVVGQFYPPTVLINVNHSMKLMQEEIFGPLIPIIKFHTDEEAILLANDTSFGLGCAVFSGKKVRANAIASRIYCGMAAINDFAVTYMCQALPFGGVKNSGFGKFAGVEGLRDCCLTKSVVEDRFPYIKTLIPKPIQYPVSDCAFKFEEALTKMFYSLSMWERLTALANVLKILSESKDSGVISKKS</sequence>
<protein>
    <submittedName>
        <fullName evidence="1">Uncharacterized protein</fullName>
    </submittedName>
</protein>
<dbReference type="Proteomes" id="UP001162992">
    <property type="component" value="Chromosome 11"/>
</dbReference>
<reference evidence="2" key="1">
    <citation type="journal article" date="2024" name="Proc. Natl. Acad. Sci. U.S.A.">
        <title>Extraordinary preservation of gene collinearity over three hundred million years revealed in homosporous lycophytes.</title>
        <authorList>
            <person name="Li C."/>
            <person name="Wickell D."/>
            <person name="Kuo L.Y."/>
            <person name="Chen X."/>
            <person name="Nie B."/>
            <person name="Liao X."/>
            <person name="Peng D."/>
            <person name="Ji J."/>
            <person name="Jenkins J."/>
            <person name="Williams M."/>
            <person name="Shu S."/>
            <person name="Plott C."/>
            <person name="Barry K."/>
            <person name="Rajasekar S."/>
            <person name="Grimwood J."/>
            <person name="Han X."/>
            <person name="Sun S."/>
            <person name="Hou Z."/>
            <person name="He W."/>
            <person name="Dai G."/>
            <person name="Sun C."/>
            <person name="Schmutz J."/>
            <person name="Leebens-Mack J.H."/>
            <person name="Li F.W."/>
            <person name="Wang L."/>
        </authorList>
    </citation>
    <scope>NUCLEOTIDE SEQUENCE [LARGE SCALE GENOMIC DNA]</scope>
    <source>
        <strain evidence="2">cv. PW_Plant_1</strain>
    </source>
</reference>